<sequence>MAVGRIFGGVIKKVAKALTCQHRTGKSLGLSCRKMYITKMNFKLSEPPSTSNRSDDFEGIVNDLREFKILVNLVAEPKHDKDMALQLFNALFPTDAEYRDRNICTLN</sequence>
<accession>A0AAD8HE92</accession>
<dbReference type="EMBL" id="JAUIZM010000009">
    <property type="protein sequence ID" value="KAK1365885.1"/>
    <property type="molecule type" value="Genomic_DNA"/>
</dbReference>
<proteinExistence type="predicted"/>
<reference evidence="1" key="2">
    <citation type="submission" date="2023-05" db="EMBL/GenBank/DDBJ databases">
        <authorList>
            <person name="Schelkunov M.I."/>
        </authorList>
    </citation>
    <scope>NUCLEOTIDE SEQUENCE</scope>
    <source>
        <strain evidence="1">Hsosn_3</strain>
        <tissue evidence="1">Leaf</tissue>
    </source>
</reference>
<evidence type="ECO:0000313" key="1">
    <source>
        <dbReference type="EMBL" id="KAK1365885.1"/>
    </source>
</evidence>
<name>A0AAD8HE92_9APIA</name>
<dbReference type="Proteomes" id="UP001237642">
    <property type="component" value="Unassembled WGS sequence"/>
</dbReference>
<comment type="caution">
    <text evidence="1">The sequence shown here is derived from an EMBL/GenBank/DDBJ whole genome shotgun (WGS) entry which is preliminary data.</text>
</comment>
<dbReference type="AlphaFoldDB" id="A0AAD8HE92"/>
<gene>
    <name evidence="1" type="ORF">POM88_041446</name>
</gene>
<reference evidence="1" key="1">
    <citation type="submission" date="2023-02" db="EMBL/GenBank/DDBJ databases">
        <title>Genome of toxic invasive species Heracleum sosnowskyi carries increased number of genes despite the absence of recent whole-genome duplications.</title>
        <authorList>
            <person name="Schelkunov M."/>
            <person name="Shtratnikova V."/>
            <person name="Makarenko M."/>
            <person name="Klepikova A."/>
            <person name="Omelchenko D."/>
            <person name="Novikova G."/>
            <person name="Obukhova E."/>
            <person name="Bogdanov V."/>
            <person name="Penin A."/>
            <person name="Logacheva M."/>
        </authorList>
    </citation>
    <scope>NUCLEOTIDE SEQUENCE</scope>
    <source>
        <strain evidence="1">Hsosn_3</strain>
        <tissue evidence="1">Leaf</tissue>
    </source>
</reference>
<organism evidence="1 2">
    <name type="scientific">Heracleum sosnowskyi</name>
    <dbReference type="NCBI Taxonomy" id="360622"/>
    <lineage>
        <taxon>Eukaryota</taxon>
        <taxon>Viridiplantae</taxon>
        <taxon>Streptophyta</taxon>
        <taxon>Embryophyta</taxon>
        <taxon>Tracheophyta</taxon>
        <taxon>Spermatophyta</taxon>
        <taxon>Magnoliopsida</taxon>
        <taxon>eudicotyledons</taxon>
        <taxon>Gunneridae</taxon>
        <taxon>Pentapetalae</taxon>
        <taxon>asterids</taxon>
        <taxon>campanulids</taxon>
        <taxon>Apiales</taxon>
        <taxon>Apiaceae</taxon>
        <taxon>Apioideae</taxon>
        <taxon>apioid superclade</taxon>
        <taxon>Tordylieae</taxon>
        <taxon>Tordyliinae</taxon>
        <taxon>Heracleum</taxon>
    </lineage>
</organism>
<evidence type="ECO:0000313" key="2">
    <source>
        <dbReference type="Proteomes" id="UP001237642"/>
    </source>
</evidence>
<protein>
    <submittedName>
        <fullName evidence="1">Uncharacterized protein</fullName>
    </submittedName>
</protein>
<keyword evidence="2" id="KW-1185">Reference proteome</keyword>